<dbReference type="AlphaFoldDB" id="C8XGB2"/>
<dbReference type="OrthoDB" id="7375466at2"/>
<feature type="transmembrane region" description="Helical" evidence="9">
    <location>
        <begin position="59"/>
        <end position="77"/>
    </location>
</feature>
<feature type="transmembrane region" description="Helical" evidence="9">
    <location>
        <begin position="115"/>
        <end position="136"/>
    </location>
</feature>
<evidence type="ECO:0000256" key="4">
    <source>
        <dbReference type="ARBA" id="ARBA00022475"/>
    </source>
</evidence>
<evidence type="ECO:0000256" key="7">
    <source>
        <dbReference type="ARBA" id="ARBA00023136"/>
    </source>
</evidence>
<dbReference type="RefSeq" id="WP_015748941.1">
    <property type="nucleotide sequence ID" value="NC_013235.1"/>
</dbReference>
<dbReference type="InterPro" id="IPR036388">
    <property type="entry name" value="WH-like_DNA-bd_sf"/>
</dbReference>
<keyword evidence="4" id="KW-1003">Cell membrane</keyword>
<comment type="similarity">
    <text evidence="2">Belongs to the major facilitator superfamily. TCR/Tet family.</text>
</comment>
<dbReference type="STRING" id="479431.Namu_3817"/>
<dbReference type="PROSITE" id="PS00217">
    <property type="entry name" value="SUGAR_TRANSPORT_2"/>
    <property type="match status" value="1"/>
</dbReference>
<name>C8XGB2_NAKMY</name>
<dbReference type="NCBIfam" id="TIGR00711">
    <property type="entry name" value="efflux_EmrB"/>
    <property type="match status" value="1"/>
</dbReference>
<feature type="transmembrane region" description="Helical" evidence="9">
    <location>
        <begin position="406"/>
        <end position="430"/>
    </location>
</feature>
<dbReference type="PANTHER" id="PTHR23501">
    <property type="entry name" value="MAJOR FACILITATOR SUPERFAMILY"/>
    <property type="match status" value="1"/>
</dbReference>
<evidence type="ECO:0000259" key="10">
    <source>
        <dbReference type="PROSITE" id="PS50850"/>
    </source>
</evidence>
<dbReference type="Gene3D" id="1.20.1250.20">
    <property type="entry name" value="MFS general substrate transporter like domains"/>
    <property type="match status" value="2"/>
</dbReference>
<feature type="domain" description="Major facilitator superfamily (MFS) profile" evidence="10">
    <location>
        <begin position="25"/>
        <end position="503"/>
    </location>
</feature>
<feature type="transmembrane region" description="Helical" evidence="9">
    <location>
        <begin position="211"/>
        <end position="230"/>
    </location>
</feature>
<feature type="transmembrane region" description="Helical" evidence="9">
    <location>
        <begin position="318"/>
        <end position="337"/>
    </location>
</feature>
<dbReference type="Proteomes" id="UP000002218">
    <property type="component" value="Chromosome"/>
</dbReference>
<feature type="transmembrane region" description="Helical" evidence="9">
    <location>
        <begin position="242"/>
        <end position="265"/>
    </location>
</feature>
<dbReference type="Gene3D" id="1.10.10.10">
    <property type="entry name" value="Winged helix-like DNA-binding domain superfamily/Winged helix DNA-binding domain"/>
    <property type="match status" value="1"/>
</dbReference>
<dbReference type="GO" id="GO:0022857">
    <property type="term" value="F:transmembrane transporter activity"/>
    <property type="evidence" value="ECO:0007669"/>
    <property type="project" value="InterPro"/>
</dbReference>
<feature type="transmembrane region" description="Helical" evidence="9">
    <location>
        <begin position="24"/>
        <end position="47"/>
    </location>
</feature>
<feature type="transmembrane region" description="Helical" evidence="9">
    <location>
        <begin position="178"/>
        <end position="199"/>
    </location>
</feature>
<feature type="transmembrane region" description="Helical" evidence="9">
    <location>
        <begin position="344"/>
        <end position="361"/>
    </location>
</feature>
<keyword evidence="5 9" id="KW-0812">Transmembrane</keyword>
<dbReference type="CDD" id="cd17502">
    <property type="entry name" value="MFS_Azr1_MDR_like"/>
    <property type="match status" value="1"/>
</dbReference>
<feature type="region of interest" description="Disordered" evidence="8">
    <location>
        <begin position="673"/>
        <end position="697"/>
    </location>
</feature>
<dbReference type="InParanoid" id="C8XGB2"/>
<dbReference type="FunFam" id="1.20.1720.10:FF:000004">
    <property type="entry name" value="EmrB/QacA family drug resistance transporter"/>
    <property type="match status" value="1"/>
</dbReference>
<feature type="transmembrane region" description="Helical" evidence="9">
    <location>
        <begin position="477"/>
        <end position="498"/>
    </location>
</feature>
<dbReference type="eggNOG" id="COG1846">
    <property type="taxonomic scope" value="Bacteria"/>
</dbReference>
<dbReference type="GO" id="GO:0005886">
    <property type="term" value="C:plasma membrane"/>
    <property type="evidence" value="ECO:0007669"/>
    <property type="project" value="UniProtKB-SubCell"/>
</dbReference>
<dbReference type="FunCoup" id="C8XGB2">
    <property type="interactions" value="96"/>
</dbReference>
<dbReference type="Pfam" id="PF07690">
    <property type="entry name" value="MFS_1"/>
    <property type="match status" value="1"/>
</dbReference>
<feature type="transmembrane region" description="Helical" evidence="9">
    <location>
        <begin position="89"/>
        <end position="109"/>
    </location>
</feature>
<evidence type="ECO:0000313" key="11">
    <source>
        <dbReference type="EMBL" id="ACV80114.1"/>
    </source>
</evidence>
<evidence type="ECO:0000256" key="3">
    <source>
        <dbReference type="ARBA" id="ARBA00022448"/>
    </source>
</evidence>
<evidence type="ECO:0000256" key="9">
    <source>
        <dbReference type="SAM" id="Phobius"/>
    </source>
</evidence>
<dbReference type="PRINTS" id="PR01036">
    <property type="entry name" value="TCRTETB"/>
</dbReference>
<protein>
    <submittedName>
        <fullName evidence="11">Drug resistance transporter, EmrB/QacA subfamily</fullName>
    </submittedName>
</protein>
<keyword evidence="12" id="KW-1185">Reference proteome</keyword>
<dbReference type="eggNOG" id="COG0477">
    <property type="taxonomic scope" value="Bacteria"/>
</dbReference>
<dbReference type="EMBL" id="CP001737">
    <property type="protein sequence ID" value="ACV80114.1"/>
    <property type="molecule type" value="Genomic_DNA"/>
</dbReference>
<evidence type="ECO:0000256" key="1">
    <source>
        <dbReference type="ARBA" id="ARBA00004651"/>
    </source>
</evidence>
<organism evidence="11 12">
    <name type="scientific">Nakamurella multipartita (strain ATCC 700099 / DSM 44233 / CIP 104796 / JCM 9543 / NBRC 105858 / Y-104)</name>
    <name type="common">Microsphaera multipartita</name>
    <dbReference type="NCBI Taxonomy" id="479431"/>
    <lineage>
        <taxon>Bacteria</taxon>
        <taxon>Bacillati</taxon>
        <taxon>Actinomycetota</taxon>
        <taxon>Actinomycetes</taxon>
        <taxon>Nakamurellales</taxon>
        <taxon>Nakamurellaceae</taxon>
        <taxon>Nakamurella</taxon>
    </lineage>
</organism>
<keyword evidence="3" id="KW-0813">Transport</keyword>
<proteinExistence type="inferred from homology"/>
<keyword evidence="7 9" id="KW-0472">Membrane</keyword>
<evidence type="ECO:0000256" key="6">
    <source>
        <dbReference type="ARBA" id="ARBA00022989"/>
    </source>
</evidence>
<dbReference type="InterPro" id="IPR011701">
    <property type="entry name" value="MFS"/>
</dbReference>
<dbReference type="InterPro" id="IPR004638">
    <property type="entry name" value="EmrB-like"/>
</dbReference>
<gene>
    <name evidence="11" type="ordered locus">Namu_3817</name>
</gene>
<reference evidence="12" key="1">
    <citation type="submission" date="2009-09" db="EMBL/GenBank/DDBJ databases">
        <title>The complete genome of Nakamurella multipartita DSM 44233.</title>
        <authorList>
            <consortium name="US DOE Joint Genome Institute (JGI-PGF)"/>
            <person name="Lucas S."/>
            <person name="Copeland A."/>
            <person name="Lapidus A."/>
            <person name="Glavina del Rio T."/>
            <person name="Dalin E."/>
            <person name="Tice H."/>
            <person name="Bruce D."/>
            <person name="Goodwin L."/>
            <person name="Pitluck S."/>
            <person name="Kyrpides N."/>
            <person name="Mavromatis K."/>
            <person name="Ivanova N."/>
            <person name="Ovchinnikova G."/>
            <person name="Sims D."/>
            <person name="Meincke L."/>
            <person name="Brettin T."/>
            <person name="Detter J.C."/>
            <person name="Han C."/>
            <person name="Larimer F."/>
            <person name="Land M."/>
            <person name="Hauser L."/>
            <person name="Markowitz V."/>
            <person name="Cheng J.-F."/>
            <person name="Hugenholtz P."/>
            <person name="Woyke T."/>
            <person name="Wu D."/>
            <person name="Klenk H.-P."/>
            <person name="Eisen J.A."/>
        </authorList>
    </citation>
    <scope>NUCLEOTIDE SEQUENCE [LARGE SCALE GENOMIC DNA]</scope>
    <source>
        <strain evidence="12">ATCC 700099 / DSM 44233 / CIP 104796 / JCM 9543 / NBRC 105858 / Y-104</strain>
    </source>
</reference>
<evidence type="ECO:0000256" key="5">
    <source>
        <dbReference type="ARBA" id="ARBA00022692"/>
    </source>
</evidence>
<comment type="subcellular location">
    <subcellularLocation>
        <location evidence="1">Cell membrane</location>
        <topology evidence="1">Multi-pass membrane protein</topology>
    </subcellularLocation>
</comment>
<feature type="transmembrane region" description="Helical" evidence="9">
    <location>
        <begin position="277"/>
        <end position="298"/>
    </location>
</feature>
<dbReference type="KEGG" id="nml:Namu_3817"/>
<dbReference type="InterPro" id="IPR036259">
    <property type="entry name" value="MFS_trans_sf"/>
</dbReference>
<reference evidence="11 12" key="2">
    <citation type="journal article" date="2010" name="Stand. Genomic Sci.">
        <title>Complete genome sequence of Nakamurella multipartita type strain (Y-104).</title>
        <authorList>
            <person name="Tice H."/>
            <person name="Mayilraj S."/>
            <person name="Sims D."/>
            <person name="Lapidus A."/>
            <person name="Nolan M."/>
            <person name="Lucas S."/>
            <person name="Glavina Del Rio T."/>
            <person name="Copeland A."/>
            <person name="Cheng J.F."/>
            <person name="Meincke L."/>
            <person name="Bruce D."/>
            <person name="Goodwin L."/>
            <person name="Pitluck S."/>
            <person name="Ivanova N."/>
            <person name="Mavromatis K."/>
            <person name="Ovchinnikova G."/>
            <person name="Pati A."/>
            <person name="Chen A."/>
            <person name="Palaniappan K."/>
            <person name="Land M."/>
            <person name="Hauser L."/>
            <person name="Chang Y.J."/>
            <person name="Jeffries C.D."/>
            <person name="Detter J.C."/>
            <person name="Brettin T."/>
            <person name="Rohde M."/>
            <person name="Goker M."/>
            <person name="Bristow J."/>
            <person name="Eisen J.A."/>
            <person name="Markowitz V."/>
            <person name="Hugenholtz P."/>
            <person name="Kyrpides N.C."/>
            <person name="Klenk H.P."/>
            <person name="Chen F."/>
        </authorList>
    </citation>
    <scope>NUCLEOTIDE SEQUENCE [LARGE SCALE GENOMIC DNA]</scope>
    <source>
        <strain evidence="12">ATCC 700099 / DSM 44233 / CIP 104796 / JCM 9543 / NBRC 105858 / Y-104</strain>
    </source>
</reference>
<accession>C8XGB2</accession>
<feature type="transmembrane region" description="Helical" evidence="9">
    <location>
        <begin position="373"/>
        <end position="394"/>
    </location>
</feature>
<sequence length="697" mass="73489">MTQTVATGPGTRARPPMGRTQMNLVFVTVMLGMLLSALDQTIVSTALPTIVGDLGGAGHMSWVVTSYLLAETISTVLAGRFGDMFGRKIVFQISVAVFIIGSFFCGLAQNMEMLIASRAIQGLGGGGLAVTATALIGEVIPLRERGKYQGALGAVFGVTTVIGPLLGGLFTDHLSWRWAFYVNVPIALIVIAMAATTIPRLSERSKVPVDYLGVLFIGLGATGLTLATTWGGNEYAWGSPTIIGLFVGSVVALAIFVFVESRAVAPILPLHLFRSRVFTVSSILSFIVGFAMMGSITYLPAFLQFVGGASATESGLRMLPMVVGLLITAIASGNFVSRTGRYRMFPIAGAVVTGLGLYLFSTMGVGTSYWLEALFMLVLGAGIGLMMQILTLIVQNTVSFEDLGSATSGVSFFRTLGGSFGASIFGTIYANALDDHLPQAVLAAGLLDPRAATDPAALQALPAAQQAPIVAAYADSFQLVFLGAVPFAVVALVVALLMPQVTMRGIAKDLDSGPGAGFAMPHPTGSTDQLEDLVAGALRRSGPDVGDRVLQSAGTGLSTAQIWGLSQVLIREWFFDQKSVTQSTIEDWVGVPEGVLTSFYDELVADGLLVRDGDRLDLAPRGEQAGQAIALAWRDYLREQLRDWLPADKVESAETDAAMVRVVTRLIRESASPGRHALESTQGDQAAPAHAVTDDRV</sequence>
<dbReference type="SUPFAM" id="SSF103473">
    <property type="entry name" value="MFS general substrate transporter"/>
    <property type="match status" value="1"/>
</dbReference>
<dbReference type="HOGENOM" id="CLU_000960_2_4_11"/>
<dbReference type="InterPro" id="IPR005829">
    <property type="entry name" value="Sugar_transporter_CS"/>
</dbReference>
<dbReference type="PANTHER" id="PTHR23501:SF197">
    <property type="entry name" value="COMD"/>
    <property type="match status" value="1"/>
</dbReference>
<evidence type="ECO:0000256" key="8">
    <source>
        <dbReference type="SAM" id="MobiDB-lite"/>
    </source>
</evidence>
<dbReference type="PROSITE" id="PS50850">
    <property type="entry name" value="MFS"/>
    <property type="match status" value="1"/>
</dbReference>
<evidence type="ECO:0000256" key="2">
    <source>
        <dbReference type="ARBA" id="ARBA00007520"/>
    </source>
</evidence>
<feature type="transmembrane region" description="Helical" evidence="9">
    <location>
        <begin position="148"/>
        <end position="166"/>
    </location>
</feature>
<keyword evidence="6 9" id="KW-1133">Transmembrane helix</keyword>
<evidence type="ECO:0000313" key="12">
    <source>
        <dbReference type="Proteomes" id="UP000002218"/>
    </source>
</evidence>
<dbReference type="InterPro" id="IPR020846">
    <property type="entry name" value="MFS_dom"/>
</dbReference>